<gene>
    <name evidence="3" type="ORF">BN946_scf184977.g65</name>
</gene>
<sequence length="267" mass="29102">MSAAFGKMALTTRIPSSSRRNKGKGKALRTNLDSSSRVNDDDWRDAESSTSGGGRSAKRRKLSPKLSPDTSASSTTISMPDLDMDSQQTAVGGDFDMLNIPDDTYLPWVPINPELKESTYVPPGLNALIEDMKRTLLFERSARQKAEHLHAEELRRRRELEREAARLLDANRALEAERSVWTSEAAEALASTLESALVADMSRRLATEVSLTAHPEESPAEPEMLAVMDPDARYSIGGMPGPGVLDIRDGEPFVASENVSTTAATQS</sequence>
<feature type="coiled-coil region" evidence="1">
    <location>
        <begin position="143"/>
        <end position="177"/>
    </location>
</feature>
<feature type="region of interest" description="Disordered" evidence="2">
    <location>
        <begin position="238"/>
        <end position="267"/>
    </location>
</feature>
<comment type="caution">
    <text evidence="3">The sequence shown here is derived from an EMBL/GenBank/DDBJ whole genome shotgun (WGS) entry which is preliminary data.</text>
</comment>
<evidence type="ECO:0000313" key="3">
    <source>
        <dbReference type="EMBL" id="CDO72367.1"/>
    </source>
</evidence>
<feature type="compositionally biased region" description="Polar residues" evidence="2">
    <location>
        <begin position="68"/>
        <end position="78"/>
    </location>
</feature>
<dbReference type="HOGENOM" id="CLU_1042597_0_0_1"/>
<accession>A0A060SD08</accession>
<protein>
    <submittedName>
        <fullName evidence="3">Uncharacterized protein</fullName>
    </submittedName>
</protein>
<evidence type="ECO:0000256" key="2">
    <source>
        <dbReference type="SAM" id="MobiDB-lite"/>
    </source>
</evidence>
<feature type="compositionally biased region" description="Polar residues" evidence="2">
    <location>
        <begin position="257"/>
        <end position="267"/>
    </location>
</feature>
<proteinExistence type="predicted"/>
<reference evidence="3" key="1">
    <citation type="submission" date="2014-01" db="EMBL/GenBank/DDBJ databases">
        <title>The genome of the white-rot fungus Pycnoporus cinnabarinus: a basidiomycete model with a versatile arsenal for lignocellulosic biomass breakdown.</title>
        <authorList>
            <person name="Levasseur A."/>
            <person name="Lomascolo A."/>
            <person name="Ruiz-Duenas F.J."/>
            <person name="Uzan E."/>
            <person name="Piumi F."/>
            <person name="Kues U."/>
            <person name="Ram A.F.J."/>
            <person name="Murat C."/>
            <person name="Haon M."/>
            <person name="Benoit I."/>
            <person name="Arfi Y."/>
            <person name="Chevret D."/>
            <person name="Drula E."/>
            <person name="Kwon M.J."/>
            <person name="Gouret P."/>
            <person name="Lesage-Meessen L."/>
            <person name="Lombard V."/>
            <person name="Mariette J."/>
            <person name="Noirot C."/>
            <person name="Park J."/>
            <person name="Patyshakuliyeva A."/>
            <person name="Wieneger R.A.B."/>
            <person name="Wosten H.A.B."/>
            <person name="Martin F."/>
            <person name="Coutinho P.M."/>
            <person name="de Vries R."/>
            <person name="Martinez A.T."/>
            <person name="Klopp C."/>
            <person name="Pontarotti P."/>
            <person name="Henrissat B."/>
            <person name="Record E."/>
        </authorList>
    </citation>
    <scope>NUCLEOTIDE SEQUENCE [LARGE SCALE GENOMIC DNA]</scope>
    <source>
        <strain evidence="3">BRFM137</strain>
    </source>
</reference>
<dbReference type="EMBL" id="CCBP010000112">
    <property type="protein sequence ID" value="CDO72367.1"/>
    <property type="molecule type" value="Genomic_DNA"/>
</dbReference>
<keyword evidence="1" id="KW-0175">Coiled coil</keyword>
<feature type="compositionally biased region" description="Basic and acidic residues" evidence="2">
    <location>
        <begin position="38"/>
        <end position="47"/>
    </location>
</feature>
<evidence type="ECO:0000256" key="1">
    <source>
        <dbReference type="SAM" id="Coils"/>
    </source>
</evidence>
<name>A0A060SD08_PYCCI</name>
<organism evidence="3 4">
    <name type="scientific">Pycnoporus cinnabarinus</name>
    <name type="common">Cinnabar-red polypore</name>
    <name type="synonym">Trametes cinnabarina</name>
    <dbReference type="NCBI Taxonomy" id="5643"/>
    <lineage>
        <taxon>Eukaryota</taxon>
        <taxon>Fungi</taxon>
        <taxon>Dikarya</taxon>
        <taxon>Basidiomycota</taxon>
        <taxon>Agaricomycotina</taxon>
        <taxon>Agaricomycetes</taxon>
        <taxon>Polyporales</taxon>
        <taxon>Polyporaceae</taxon>
        <taxon>Trametes</taxon>
    </lineage>
</organism>
<dbReference type="OrthoDB" id="2758468at2759"/>
<feature type="region of interest" description="Disordered" evidence="2">
    <location>
        <begin position="1"/>
        <end position="89"/>
    </location>
</feature>
<keyword evidence="4" id="KW-1185">Reference proteome</keyword>
<evidence type="ECO:0000313" key="4">
    <source>
        <dbReference type="Proteomes" id="UP000029665"/>
    </source>
</evidence>
<dbReference type="Proteomes" id="UP000029665">
    <property type="component" value="Unassembled WGS sequence"/>
</dbReference>
<dbReference type="AlphaFoldDB" id="A0A060SD08"/>